<accession>A0A225D7M1</accession>
<protein>
    <recommendedName>
        <fullName evidence="1">Xylose isomerase-like TIM barrel domain-containing protein</fullName>
    </recommendedName>
</protein>
<comment type="caution">
    <text evidence="2">The sequence shown here is derived from an EMBL/GenBank/DDBJ whole genome shotgun (WGS) entry which is preliminary data.</text>
</comment>
<dbReference type="Gene3D" id="3.20.20.150">
    <property type="entry name" value="Divalent-metal-dependent TIM barrel enzymes"/>
    <property type="match status" value="1"/>
</dbReference>
<keyword evidence="3" id="KW-1185">Reference proteome</keyword>
<evidence type="ECO:0000313" key="3">
    <source>
        <dbReference type="Proteomes" id="UP000214646"/>
    </source>
</evidence>
<dbReference type="InterPro" id="IPR013022">
    <property type="entry name" value="Xyl_isomerase-like_TIM-brl"/>
</dbReference>
<evidence type="ECO:0000313" key="2">
    <source>
        <dbReference type="EMBL" id="OWK37452.1"/>
    </source>
</evidence>
<sequence length="310" mass="33432">MPHQNRREWLRDSATGLAAVALSTPAAPAADPIKPFRFGFGQYGMLSLSNAEYLKTCIAIGYDCVEFAPQPGWPADPKALTAADRRELRDRMADAGLVLSSLLVGVREPAPDPAHAANLDTLKACAELGHALAPSAPPVLVTNLGGKPEDWENVREKVADHLTAWADVTKAAKTVIAVKPHVKSVLHTPEGGKWVLDKVNSPWLRLVYDYSHYVLQGLKLADTIAAIVPHSAMVHLKDAKGTPDKFEFLLPGDGSTDYPLYAKLLREAGYRGPVVVEVSNQISRKPGYDGVAAAKTCYARLAPALGHKRP</sequence>
<dbReference type="InterPro" id="IPR006311">
    <property type="entry name" value="TAT_signal"/>
</dbReference>
<dbReference type="Pfam" id="PF01261">
    <property type="entry name" value="AP_endonuc_2"/>
    <property type="match status" value="1"/>
</dbReference>
<dbReference type="InterPro" id="IPR050312">
    <property type="entry name" value="IolE/XylAMocC-like"/>
</dbReference>
<name>A0A225D7M1_9BACT</name>
<dbReference type="OrthoDB" id="9780241at2"/>
<reference evidence="3" key="1">
    <citation type="submission" date="2017-06" db="EMBL/GenBank/DDBJ databases">
        <title>Genome analysis of Fimbriiglobus ruber SP5, the first member of the order Planctomycetales with confirmed chitinolytic capability.</title>
        <authorList>
            <person name="Ravin N.V."/>
            <person name="Rakitin A.L."/>
            <person name="Ivanova A.A."/>
            <person name="Beletsky A.V."/>
            <person name="Kulichevskaya I.S."/>
            <person name="Mardanov A.V."/>
            <person name="Dedysh S.N."/>
        </authorList>
    </citation>
    <scope>NUCLEOTIDE SEQUENCE [LARGE SCALE GENOMIC DNA]</scope>
    <source>
        <strain evidence="3">SP5</strain>
    </source>
</reference>
<dbReference type="RefSeq" id="WP_161967750.1">
    <property type="nucleotide sequence ID" value="NZ_NIDE01000014.1"/>
</dbReference>
<dbReference type="InterPro" id="IPR036237">
    <property type="entry name" value="Xyl_isomerase-like_sf"/>
</dbReference>
<dbReference type="SUPFAM" id="SSF51658">
    <property type="entry name" value="Xylose isomerase-like"/>
    <property type="match status" value="1"/>
</dbReference>
<dbReference type="EMBL" id="NIDE01000014">
    <property type="protein sequence ID" value="OWK37452.1"/>
    <property type="molecule type" value="Genomic_DNA"/>
</dbReference>
<dbReference type="PANTHER" id="PTHR12110:SF53">
    <property type="entry name" value="BLR5974 PROTEIN"/>
    <property type="match status" value="1"/>
</dbReference>
<proteinExistence type="predicted"/>
<dbReference type="Proteomes" id="UP000214646">
    <property type="component" value="Unassembled WGS sequence"/>
</dbReference>
<feature type="domain" description="Xylose isomerase-like TIM barrel" evidence="1">
    <location>
        <begin position="57"/>
        <end position="282"/>
    </location>
</feature>
<dbReference type="PROSITE" id="PS51318">
    <property type="entry name" value="TAT"/>
    <property type="match status" value="1"/>
</dbReference>
<dbReference type="AlphaFoldDB" id="A0A225D7M1"/>
<dbReference type="PANTHER" id="PTHR12110">
    <property type="entry name" value="HYDROXYPYRUVATE ISOMERASE"/>
    <property type="match status" value="1"/>
</dbReference>
<evidence type="ECO:0000259" key="1">
    <source>
        <dbReference type="Pfam" id="PF01261"/>
    </source>
</evidence>
<organism evidence="2 3">
    <name type="scientific">Fimbriiglobus ruber</name>
    <dbReference type="NCBI Taxonomy" id="1908690"/>
    <lineage>
        <taxon>Bacteria</taxon>
        <taxon>Pseudomonadati</taxon>
        <taxon>Planctomycetota</taxon>
        <taxon>Planctomycetia</taxon>
        <taxon>Gemmatales</taxon>
        <taxon>Gemmataceae</taxon>
        <taxon>Fimbriiglobus</taxon>
    </lineage>
</organism>
<gene>
    <name evidence="2" type="ORF">FRUB_06572</name>
</gene>